<organism evidence="1 2">
    <name type="scientific">Dreissena polymorpha</name>
    <name type="common">Zebra mussel</name>
    <name type="synonym">Mytilus polymorpha</name>
    <dbReference type="NCBI Taxonomy" id="45954"/>
    <lineage>
        <taxon>Eukaryota</taxon>
        <taxon>Metazoa</taxon>
        <taxon>Spiralia</taxon>
        <taxon>Lophotrochozoa</taxon>
        <taxon>Mollusca</taxon>
        <taxon>Bivalvia</taxon>
        <taxon>Autobranchia</taxon>
        <taxon>Heteroconchia</taxon>
        <taxon>Euheterodonta</taxon>
        <taxon>Imparidentia</taxon>
        <taxon>Neoheterodontei</taxon>
        <taxon>Myida</taxon>
        <taxon>Dreissenoidea</taxon>
        <taxon>Dreissenidae</taxon>
        <taxon>Dreissena</taxon>
    </lineage>
</organism>
<reference evidence="1" key="2">
    <citation type="submission" date="2020-11" db="EMBL/GenBank/DDBJ databases">
        <authorList>
            <person name="McCartney M.A."/>
            <person name="Auch B."/>
            <person name="Kono T."/>
            <person name="Mallez S."/>
            <person name="Becker A."/>
            <person name="Gohl D.M."/>
            <person name="Silverstein K.A.T."/>
            <person name="Koren S."/>
            <person name="Bechman K.B."/>
            <person name="Herman A."/>
            <person name="Abrahante J.E."/>
            <person name="Garbe J."/>
        </authorList>
    </citation>
    <scope>NUCLEOTIDE SEQUENCE</scope>
    <source>
        <strain evidence="1">Duluth1</strain>
        <tissue evidence="1">Whole animal</tissue>
    </source>
</reference>
<name>A0A9D4H3T2_DREPO</name>
<accession>A0A9D4H3T2</accession>
<evidence type="ECO:0000313" key="2">
    <source>
        <dbReference type="Proteomes" id="UP000828390"/>
    </source>
</evidence>
<dbReference type="Proteomes" id="UP000828390">
    <property type="component" value="Unassembled WGS sequence"/>
</dbReference>
<keyword evidence="2" id="KW-1185">Reference proteome</keyword>
<dbReference type="EMBL" id="JAIWYP010000005">
    <property type="protein sequence ID" value="KAH3826481.1"/>
    <property type="molecule type" value="Genomic_DNA"/>
</dbReference>
<dbReference type="AlphaFoldDB" id="A0A9D4H3T2"/>
<evidence type="ECO:0000313" key="1">
    <source>
        <dbReference type="EMBL" id="KAH3826481.1"/>
    </source>
</evidence>
<gene>
    <name evidence="1" type="ORF">DPMN_128387</name>
</gene>
<reference evidence="1" key="1">
    <citation type="journal article" date="2019" name="bioRxiv">
        <title>The Genome of the Zebra Mussel, Dreissena polymorpha: A Resource for Invasive Species Research.</title>
        <authorList>
            <person name="McCartney M.A."/>
            <person name="Auch B."/>
            <person name="Kono T."/>
            <person name="Mallez S."/>
            <person name="Zhang Y."/>
            <person name="Obille A."/>
            <person name="Becker A."/>
            <person name="Abrahante J.E."/>
            <person name="Garbe J."/>
            <person name="Badalamenti J.P."/>
            <person name="Herman A."/>
            <person name="Mangelson H."/>
            <person name="Liachko I."/>
            <person name="Sullivan S."/>
            <person name="Sone E.D."/>
            <person name="Koren S."/>
            <person name="Silverstein K.A.T."/>
            <person name="Beckman K.B."/>
            <person name="Gohl D.M."/>
        </authorList>
    </citation>
    <scope>NUCLEOTIDE SEQUENCE</scope>
    <source>
        <strain evidence="1">Duluth1</strain>
        <tissue evidence="1">Whole animal</tissue>
    </source>
</reference>
<protein>
    <submittedName>
        <fullName evidence="1">Uncharacterized protein</fullName>
    </submittedName>
</protein>
<sequence>MLGTFLLSFVDHWSVLCLLEVTAGLSLAFGGNVGDTSPLYWLKIGDCLFESSTVHPLNCHQLLFLSLLRIPRTVLLQASNHSQLVTKLVLRDFWYFGWPPNQSSPSSHQVILSVASIYQFADSCSSLDQSLSLESSFRLYRM</sequence>
<proteinExistence type="predicted"/>
<comment type="caution">
    <text evidence="1">The sequence shown here is derived from an EMBL/GenBank/DDBJ whole genome shotgun (WGS) entry which is preliminary data.</text>
</comment>